<gene>
    <name evidence="8" type="ORF">UFOPK1843_00914</name>
</gene>
<dbReference type="EMBL" id="CAEZUR010000074">
    <property type="protein sequence ID" value="CAB4612278.1"/>
    <property type="molecule type" value="Genomic_DNA"/>
</dbReference>
<keyword evidence="2" id="KW-1003">Cell membrane</keyword>
<evidence type="ECO:0000256" key="1">
    <source>
        <dbReference type="ARBA" id="ARBA00004651"/>
    </source>
</evidence>
<dbReference type="PANTHER" id="PTHR35007">
    <property type="entry name" value="INTEGRAL MEMBRANE PROTEIN-RELATED"/>
    <property type="match status" value="1"/>
</dbReference>
<protein>
    <submittedName>
        <fullName evidence="8">Unannotated protein</fullName>
    </submittedName>
</protein>
<dbReference type="PANTHER" id="PTHR35007:SF2">
    <property type="entry name" value="PILUS ASSEMBLE PROTEIN"/>
    <property type="match status" value="1"/>
</dbReference>
<evidence type="ECO:0000259" key="7">
    <source>
        <dbReference type="Pfam" id="PF00482"/>
    </source>
</evidence>
<reference evidence="8" key="1">
    <citation type="submission" date="2020-05" db="EMBL/GenBank/DDBJ databases">
        <authorList>
            <person name="Chiriac C."/>
            <person name="Salcher M."/>
            <person name="Ghai R."/>
            <person name="Kavagutti S V."/>
        </authorList>
    </citation>
    <scope>NUCLEOTIDE SEQUENCE</scope>
</reference>
<evidence type="ECO:0000256" key="5">
    <source>
        <dbReference type="ARBA" id="ARBA00023136"/>
    </source>
</evidence>
<keyword evidence="3 6" id="KW-0812">Transmembrane</keyword>
<keyword evidence="4 6" id="KW-1133">Transmembrane helix</keyword>
<evidence type="ECO:0000313" key="8">
    <source>
        <dbReference type="EMBL" id="CAB4612278.1"/>
    </source>
</evidence>
<feature type="domain" description="Type II secretion system protein GspF" evidence="7">
    <location>
        <begin position="19"/>
        <end position="141"/>
    </location>
</feature>
<dbReference type="AlphaFoldDB" id="A0A6J6HUY7"/>
<evidence type="ECO:0000256" key="4">
    <source>
        <dbReference type="ARBA" id="ARBA00022989"/>
    </source>
</evidence>
<feature type="transmembrane region" description="Helical" evidence="6">
    <location>
        <begin position="125"/>
        <end position="144"/>
    </location>
</feature>
<dbReference type="GO" id="GO:0005886">
    <property type="term" value="C:plasma membrane"/>
    <property type="evidence" value="ECO:0007669"/>
    <property type="project" value="UniProtKB-SubCell"/>
</dbReference>
<sequence>MAKESREIIERDEVAQLSTLLSVAFDAGLGIVAALEEVIPKARGHVSRKFQTLLDSLAIGGNLYEELNQIRNVDKHPGLDELVIKLQASLQFGTPIAGQLANLARSNRALIAQAALAQAAKRENLMLLPLVFLILPVTVLFAIYPSLEYLNLN</sequence>
<evidence type="ECO:0000256" key="6">
    <source>
        <dbReference type="SAM" id="Phobius"/>
    </source>
</evidence>
<organism evidence="8">
    <name type="scientific">freshwater metagenome</name>
    <dbReference type="NCBI Taxonomy" id="449393"/>
    <lineage>
        <taxon>unclassified sequences</taxon>
        <taxon>metagenomes</taxon>
        <taxon>ecological metagenomes</taxon>
    </lineage>
</organism>
<accession>A0A6J6HUY7</accession>
<proteinExistence type="predicted"/>
<evidence type="ECO:0000256" key="2">
    <source>
        <dbReference type="ARBA" id="ARBA00022475"/>
    </source>
</evidence>
<comment type="subcellular location">
    <subcellularLocation>
        <location evidence="1">Cell membrane</location>
        <topology evidence="1">Multi-pass membrane protein</topology>
    </subcellularLocation>
</comment>
<dbReference type="Pfam" id="PF00482">
    <property type="entry name" value="T2SSF"/>
    <property type="match status" value="1"/>
</dbReference>
<dbReference type="InterPro" id="IPR018076">
    <property type="entry name" value="T2SS_GspF_dom"/>
</dbReference>
<keyword evidence="5 6" id="KW-0472">Membrane</keyword>
<name>A0A6J6HUY7_9ZZZZ</name>
<evidence type="ECO:0000256" key="3">
    <source>
        <dbReference type="ARBA" id="ARBA00022692"/>
    </source>
</evidence>